<dbReference type="InterPro" id="IPR022291">
    <property type="entry name" value="Bacteriocin_synth_cyclodeHase"/>
</dbReference>
<dbReference type="Gene3D" id="3.40.50.720">
    <property type="entry name" value="NAD(P)-binding Rossmann-like Domain"/>
    <property type="match status" value="1"/>
</dbReference>
<organism evidence="1 2">
    <name type="scientific">Falsibacillus albus</name>
    <dbReference type="NCBI Taxonomy" id="2478915"/>
    <lineage>
        <taxon>Bacteria</taxon>
        <taxon>Bacillati</taxon>
        <taxon>Bacillota</taxon>
        <taxon>Bacilli</taxon>
        <taxon>Bacillales</taxon>
        <taxon>Bacillaceae</taxon>
        <taxon>Falsibacillus</taxon>
    </lineage>
</organism>
<protein>
    <recommendedName>
        <fullName evidence="3">TOMM leader peptide-binding protein</fullName>
    </recommendedName>
</protein>
<dbReference type="InterPro" id="IPR035985">
    <property type="entry name" value="Ubiquitin-activating_enz"/>
</dbReference>
<name>A0A3L7JVF1_9BACI</name>
<evidence type="ECO:0000313" key="2">
    <source>
        <dbReference type="Proteomes" id="UP000276770"/>
    </source>
</evidence>
<dbReference type="NCBIfam" id="TIGR03882">
    <property type="entry name" value="cyclo_dehyd_2"/>
    <property type="match status" value="1"/>
</dbReference>
<dbReference type="GO" id="GO:0008641">
    <property type="term" value="F:ubiquitin-like modifier activating enzyme activity"/>
    <property type="evidence" value="ECO:0007669"/>
    <property type="project" value="InterPro"/>
</dbReference>
<dbReference type="Proteomes" id="UP000276770">
    <property type="component" value="Unassembled WGS sequence"/>
</dbReference>
<dbReference type="AlphaFoldDB" id="A0A3L7JVF1"/>
<sequence length="331" mass="37413">MNVWRPMLKPYLKIYKDGNDDKLIVYGHAEQIWEIEGASVVDLVDLLPHINGINTMEQAAEAAGKAPELVEEIIYYLKDQGMLWNQEADCAFEDLEMSLNGHEIFLSRYLDLRQVKSLQEVKIAIVEKCPQWKYDLIEGLKKIGVKNIQEFDDITSITGTYHLAVIMDSGLNGQLFIEAEERFKESGTPWMKISVFNEEIGVGPIFIPDATACYKCYKQRFLSNRKNPEYAVRLFNDSVKSRVDPIANSYGGAGQLIGGYGSLEILKFFTGLPCQIVGAEYSLNVMSLECTLSPVWKVPYCTSCVSSTDKEPKYIMENSFDLAMKGDFLVD</sequence>
<reference evidence="1 2" key="1">
    <citation type="submission" date="2018-10" db="EMBL/GenBank/DDBJ databases">
        <title>Falsibacillus sp. genome draft.</title>
        <authorList>
            <person name="Shi S."/>
        </authorList>
    </citation>
    <scope>NUCLEOTIDE SEQUENCE [LARGE SCALE GENOMIC DNA]</scope>
    <source>
        <strain evidence="1 2">GY 10110</strain>
    </source>
</reference>
<accession>A0A3L7JVF1</accession>
<comment type="caution">
    <text evidence="1">The sequence shown here is derived from an EMBL/GenBank/DDBJ whole genome shotgun (WGS) entry which is preliminary data.</text>
</comment>
<evidence type="ECO:0008006" key="3">
    <source>
        <dbReference type="Google" id="ProtNLM"/>
    </source>
</evidence>
<keyword evidence="2" id="KW-1185">Reference proteome</keyword>
<proteinExistence type="predicted"/>
<evidence type="ECO:0000313" key="1">
    <source>
        <dbReference type="EMBL" id="RLQ94837.1"/>
    </source>
</evidence>
<dbReference type="SUPFAM" id="SSF69572">
    <property type="entry name" value="Activating enzymes of the ubiquitin-like proteins"/>
    <property type="match status" value="1"/>
</dbReference>
<dbReference type="EMBL" id="RCVZ01000008">
    <property type="protein sequence ID" value="RLQ94837.1"/>
    <property type="molecule type" value="Genomic_DNA"/>
</dbReference>
<gene>
    <name evidence="1" type="ORF">D9X91_12670</name>
</gene>